<keyword evidence="2" id="KW-1185">Reference proteome</keyword>
<organism evidence="1 2">
    <name type="scientific">Mythimna loreyi</name>
    <dbReference type="NCBI Taxonomy" id="667449"/>
    <lineage>
        <taxon>Eukaryota</taxon>
        <taxon>Metazoa</taxon>
        <taxon>Ecdysozoa</taxon>
        <taxon>Arthropoda</taxon>
        <taxon>Hexapoda</taxon>
        <taxon>Insecta</taxon>
        <taxon>Pterygota</taxon>
        <taxon>Neoptera</taxon>
        <taxon>Endopterygota</taxon>
        <taxon>Lepidoptera</taxon>
        <taxon>Glossata</taxon>
        <taxon>Ditrysia</taxon>
        <taxon>Noctuoidea</taxon>
        <taxon>Noctuidae</taxon>
        <taxon>Noctuinae</taxon>
        <taxon>Hadenini</taxon>
        <taxon>Mythimna</taxon>
    </lineage>
</organism>
<protein>
    <submittedName>
        <fullName evidence="1">Uncharacterized protein</fullName>
    </submittedName>
</protein>
<evidence type="ECO:0000313" key="2">
    <source>
        <dbReference type="Proteomes" id="UP001231649"/>
    </source>
</evidence>
<evidence type="ECO:0000313" key="1">
    <source>
        <dbReference type="EMBL" id="KAJ8705772.1"/>
    </source>
</evidence>
<gene>
    <name evidence="1" type="ORF">PYW08_012818</name>
</gene>
<proteinExistence type="predicted"/>
<accession>A0ACC2Q243</accession>
<sequence>MDEIREEVITRSNQNNAGEDIVREHCYVEVNAKTVLFYHLMDHNYFETDSPKPKMKRVKKTQKRKRRIKITELRAVYNCKTCGYRTMDRELSAKHNCDRSPARYVPCTKCDRYKAPEGYLQCTQCSYYTKTKGSLKVHMHIHAKGTPYKCTECDYSGRDLKDLISHFGEVKDLKCECGFTTHVKTQMVAHKRSHSGDKPFSCAICSYSTADGAGLYRHLKKHSV</sequence>
<comment type="caution">
    <text evidence="1">The sequence shown here is derived from an EMBL/GenBank/DDBJ whole genome shotgun (WGS) entry which is preliminary data.</text>
</comment>
<reference evidence="1" key="1">
    <citation type="submission" date="2023-03" db="EMBL/GenBank/DDBJ databases">
        <title>Chromosome-level genomes of two armyworms, Mythimna separata and Mythimna loreyi, provide insights into the biosynthesis and reception of sex pheromones.</title>
        <authorList>
            <person name="Zhao H."/>
        </authorList>
    </citation>
    <scope>NUCLEOTIDE SEQUENCE</scope>
    <source>
        <strain evidence="1">BeijingLab</strain>
    </source>
</reference>
<dbReference type="EMBL" id="CM056807">
    <property type="protein sequence ID" value="KAJ8705772.1"/>
    <property type="molecule type" value="Genomic_DNA"/>
</dbReference>
<dbReference type="Proteomes" id="UP001231649">
    <property type="component" value="Chromosome 31"/>
</dbReference>
<name>A0ACC2Q243_9NEOP</name>